<evidence type="ECO:0000256" key="7">
    <source>
        <dbReference type="ARBA" id="ARBA00022989"/>
    </source>
</evidence>
<feature type="transmembrane region" description="Helical" evidence="10">
    <location>
        <begin position="259"/>
        <end position="277"/>
    </location>
</feature>
<gene>
    <name evidence="12" type="ORF">CQ394_15465</name>
</gene>
<dbReference type="PANTHER" id="PTHR43386:SF24">
    <property type="entry name" value="OLIGOPEPTIDE TRANSPORT SYSTEM PERMEASE PROTEIN AMID"/>
    <property type="match status" value="1"/>
</dbReference>
<keyword evidence="8 10" id="KW-0472">Membrane</keyword>
<evidence type="ECO:0000256" key="4">
    <source>
        <dbReference type="ARBA" id="ARBA00022692"/>
    </source>
</evidence>
<comment type="caution">
    <text evidence="12">The sequence shown here is derived from an EMBL/GenBank/DDBJ whole genome shotgun (WGS) entry which is preliminary data.</text>
</comment>
<evidence type="ECO:0000259" key="11">
    <source>
        <dbReference type="PROSITE" id="PS50928"/>
    </source>
</evidence>
<dbReference type="STRING" id="137838.GCA_001458595_01329"/>
<dbReference type="Proteomes" id="UP000220840">
    <property type="component" value="Unassembled WGS sequence"/>
</dbReference>
<feature type="domain" description="ABC transmembrane type-1" evidence="11">
    <location>
        <begin position="125"/>
        <end position="311"/>
    </location>
</feature>
<feature type="transmembrane region" description="Helical" evidence="10">
    <location>
        <begin position="233"/>
        <end position="253"/>
    </location>
</feature>
<dbReference type="InterPro" id="IPR000515">
    <property type="entry name" value="MetI-like"/>
</dbReference>
<evidence type="ECO:0000256" key="6">
    <source>
        <dbReference type="ARBA" id="ARBA00022927"/>
    </source>
</evidence>
<dbReference type="InterPro" id="IPR025966">
    <property type="entry name" value="OppC_N"/>
</dbReference>
<feature type="transmembrane region" description="Helical" evidence="10">
    <location>
        <begin position="125"/>
        <end position="147"/>
    </location>
</feature>
<dbReference type="EMBL" id="PDCJ01000002">
    <property type="protein sequence ID" value="PEG30035.1"/>
    <property type="molecule type" value="Genomic_DNA"/>
</dbReference>
<evidence type="ECO:0000256" key="2">
    <source>
        <dbReference type="ARBA" id="ARBA00022448"/>
    </source>
</evidence>
<dbReference type="InterPro" id="IPR050366">
    <property type="entry name" value="BP-dependent_transpt_permease"/>
</dbReference>
<keyword evidence="6" id="KW-0653">Protein transport</keyword>
<keyword evidence="3" id="KW-1003">Cell membrane</keyword>
<keyword evidence="13" id="KW-1185">Reference proteome</keyword>
<feature type="transmembrane region" description="Helical" evidence="10">
    <location>
        <begin position="289"/>
        <end position="310"/>
    </location>
</feature>
<dbReference type="GO" id="GO:0005886">
    <property type="term" value="C:plasma membrane"/>
    <property type="evidence" value="ECO:0007669"/>
    <property type="project" value="UniProtKB-SubCell"/>
</dbReference>
<evidence type="ECO:0000256" key="9">
    <source>
        <dbReference type="ARBA" id="ARBA00024202"/>
    </source>
</evidence>
<dbReference type="GO" id="GO:0015833">
    <property type="term" value="P:peptide transport"/>
    <property type="evidence" value="ECO:0007669"/>
    <property type="project" value="UniProtKB-KW"/>
</dbReference>
<dbReference type="Pfam" id="PF12911">
    <property type="entry name" value="OppC_N"/>
    <property type="match status" value="1"/>
</dbReference>
<dbReference type="AlphaFoldDB" id="A0A2A7MEA9"/>
<dbReference type="GO" id="GO:0055085">
    <property type="term" value="P:transmembrane transport"/>
    <property type="evidence" value="ECO:0007669"/>
    <property type="project" value="InterPro"/>
</dbReference>
<dbReference type="CDD" id="cd06261">
    <property type="entry name" value="TM_PBP2"/>
    <property type="match status" value="1"/>
</dbReference>
<evidence type="ECO:0000256" key="10">
    <source>
        <dbReference type="RuleBase" id="RU363032"/>
    </source>
</evidence>
<dbReference type="Gene3D" id="1.10.3720.10">
    <property type="entry name" value="MetI-like"/>
    <property type="match status" value="1"/>
</dbReference>
<dbReference type="RefSeq" id="WP_058294201.1">
    <property type="nucleotide sequence ID" value="NZ_LN890327.1"/>
</dbReference>
<dbReference type="OrthoDB" id="9783218at2"/>
<dbReference type="Pfam" id="PF00528">
    <property type="entry name" value="BPD_transp_1"/>
    <property type="match status" value="1"/>
</dbReference>
<evidence type="ECO:0000256" key="5">
    <source>
        <dbReference type="ARBA" id="ARBA00022856"/>
    </source>
</evidence>
<keyword evidence="4 10" id="KW-0812">Transmembrane</keyword>
<evidence type="ECO:0000256" key="8">
    <source>
        <dbReference type="ARBA" id="ARBA00023136"/>
    </source>
</evidence>
<dbReference type="GO" id="GO:0015031">
    <property type="term" value="P:protein transport"/>
    <property type="evidence" value="ECO:0007669"/>
    <property type="project" value="UniProtKB-KW"/>
</dbReference>
<feature type="transmembrane region" description="Helical" evidence="10">
    <location>
        <begin position="185"/>
        <end position="202"/>
    </location>
</feature>
<name>A0A2A7MEA9_9CLOT</name>
<dbReference type="PANTHER" id="PTHR43386">
    <property type="entry name" value="OLIGOPEPTIDE TRANSPORT SYSTEM PERMEASE PROTEIN APPC"/>
    <property type="match status" value="1"/>
</dbReference>
<feature type="transmembrane region" description="Helical" evidence="10">
    <location>
        <begin position="159"/>
        <end position="179"/>
    </location>
</feature>
<proteinExistence type="inferred from homology"/>
<sequence length="324" mass="36439">MSITSKMVGKFGDEIEESLFEFAEFDNTEAEKTGYSNYSYWKSTWNSFKQHKVAMFLLILVISILVFTMIQPLIPGQKSPTTIYLNEQTQMQDKNLAPSLEYWFGTNSIGQDLWARIWSGTRTSLLIGFVVGAVEAIVGIVVGALWGYVKSLEKIITEIYNVVDNIPTTIVLILMTYIFRPSIGTMIFALCLTGWLEMARFVRNQIIIIRDREYNLASRCLGTPTMRIILKNLLPYLVSVIMLRIALAIPSAIGSEVFLTYIGLGLPISIPSLGNLVNEGRMLMMTPALRYQLVFPTIVISIITISFYVIGNTFADSADPKNHK</sequence>
<dbReference type="PROSITE" id="PS50928">
    <property type="entry name" value="ABC_TM1"/>
    <property type="match status" value="1"/>
</dbReference>
<protein>
    <submittedName>
        <fullName evidence="12">ABC transporter permease</fullName>
    </submittedName>
</protein>
<keyword evidence="5" id="KW-0571">Peptide transport</keyword>
<keyword evidence="2 10" id="KW-0813">Transport</keyword>
<comment type="subcellular location">
    <subcellularLocation>
        <location evidence="1 10">Cell membrane</location>
        <topology evidence="1 10">Multi-pass membrane protein</topology>
    </subcellularLocation>
</comment>
<organism evidence="12 13">
    <name type="scientific">Clostridium neonatale</name>
    <dbReference type="NCBI Taxonomy" id="137838"/>
    <lineage>
        <taxon>Bacteria</taxon>
        <taxon>Bacillati</taxon>
        <taxon>Bacillota</taxon>
        <taxon>Clostridia</taxon>
        <taxon>Eubacteriales</taxon>
        <taxon>Clostridiaceae</taxon>
        <taxon>Clostridium</taxon>
    </lineage>
</organism>
<evidence type="ECO:0000256" key="3">
    <source>
        <dbReference type="ARBA" id="ARBA00022475"/>
    </source>
</evidence>
<dbReference type="SUPFAM" id="SSF161098">
    <property type="entry name" value="MetI-like"/>
    <property type="match status" value="1"/>
</dbReference>
<keyword evidence="7 10" id="KW-1133">Transmembrane helix</keyword>
<dbReference type="InterPro" id="IPR035906">
    <property type="entry name" value="MetI-like_sf"/>
</dbReference>
<evidence type="ECO:0000256" key="1">
    <source>
        <dbReference type="ARBA" id="ARBA00004651"/>
    </source>
</evidence>
<feature type="transmembrane region" description="Helical" evidence="10">
    <location>
        <begin position="53"/>
        <end position="74"/>
    </location>
</feature>
<evidence type="ECO:0000313" key="13">
    <source>
        <dbReference type="Proteomes" id="UP000220840"/>
    </source>
</evidence>
<comment type="similarity">
    <text evidence="9">Belongs to the binding-protein-dependent transport system permease family. OppBC subfamily.</text>
</comment>
<reference evidence="12 13" key="1">
    <citation type="submission" date="2017-10" db="EMBL/GenBank/DDBJ databases">
        <title>Effective Description of Clostridium neonatale sp. nov. linked to necrotizing enterocolitis in neonates and a clarification of species assignable to the genus Clostridium (Prazmowski 1880) emend. Lawson and Rainey 2016.</title>
        <authorList>
            <person name="Bernard K."/>
            <person name="Burdz T."/>
            <person name="Wiebe D."/>
            <person name="Balcewich B."/>
            <person name="Alfa M."/>
            <person name="Bernier A.-M."/>
        </authorList>
    </citation>
    <scope>NUCLEOTIDE SEQUENCE [LARGE SCALE GENOMIC DNA]</scope>
    <source>
        <strain evidence="12 13">LCDC99A005</strain>
    </source>
</reference>
<accession>A0A2A7MEA9</accession>
<evidence type="ECO:0000313" key="12">
    <source>
        <dbReference type="EMBL" id="PEG30035.1"/>
    </source>
</evidence>